<gene>
    <name evidence="7" type="ORF">GWC95_17515</name>
</gene>
<dbReference type="Gene3D" id="3.30.950.10">
    <property type="entry name" value="Methyltransferase, Cobalt-precorrin-4 Transmethylase, Domain 2"/>
    <property type="match status" value="1"/>
</dbReference>
<dbReference type="PANTHER" id="PTHR46111:SF2">
    <property type="entry name" value="SAM-DEPENDENT METHYLTRANSFERASE"/>
    <property type="match status" value="1"/>
</dbReference>
<protein>
    <submittedName>
        <fullName evidence="7">SAM-dependent methyltransferase</fullName>
    </submittedName>
</protein>
<dbReference type="InterPro" id="IPR000878">
    <property type="entry name" value="4pyrrol_Mease"/>
</dbReference>
<dbReference type="GO" id="GO:0032259">
    <property type="term" value="P:methylation"/>
    <property type="evidence" value="ECO:0007669"/>
    <property type="project" value="UniProtKB-KW"/>
</dbReference>
<dbReference type="Gene3D" id="3.40.1010.10">
    <property type="entry name" value="Cobalt-precorrin-4 Transmethylase, Domain 1"/>
    <property type="match status" value="1"/>
</dbReference>
<sequence>MSSGKVYLIPTVLHEDGLETIPAYLLDAVKDCPVFFVEQEKTARRFLKKLWREMVIDDYQWFTIHKAEEEVRRPFIQLLQEGKNIGIISEAGCPGIADPGQILVEAAQQNNITVKPLVGPSSILLALMASGMNGQCFQFHGYLPIDSAERKRKIKELESDSHKRNCTQLFIETPYRNNALIKDVLDCCREETRFCIAVDITGASESIRTQTVKKWKAGTPDIHKRLGIFLLQA</sequence>
<dbReference type="RefSeq" id="WP_161819999.1">
    <property type="nucleotide sequence ID" value="NZ_JAACJS010000015.1"/>
</dbReference>
<evidence type="ECO:0000256" key="4">
    <source>
        <dbReference type="ARBA" id="ARBA00022679"/>
    </source>
</evidence>
<evidence type="ECO:0000256" key="1">
    <source>
        <dbReference type="ARBA" id="ARBA00022490"/>
    </source>
</evidence>
<proteinExistence type="predicted"/>
<reference evidence="7 8" key="1">
    <citation type="submission" date="2020-01" db="EMBL/GenBank/DDBJ databases">
        <title>Genome analysis.</title>
        <authorList>
            <person name="Wu S."/>
            <person name="Wang G."/>
        </authorList>
    </citation>
    <scope>NUCLEOTIDE SEQUENCE [LARGE SCALE GENOMIC DNA]</scope>
    <source>
        <strain evidence="7 8">SYL130</strain>
    </source>
</reference>
<dbReference type="GO" id="GO:0008168">
    <property type="term" value="F:methyltransferase activity"/>
    <property type="evidence" value="ECO:0007669"/>
    <property type="project" value="UniProtKB-KW"/>
</dbReference>
<dbReference type="PANTHER" id="PTHR46111">
    <property type="entry name" value="RIBOSOMAL RNA SMALL SUBUNIT METHYLTRANSFERASE I"/>
    <property type="match status" value="1"/>
</dbReference>
<keyword evidence="8" id="KW-1185">Reference proteome</keyword>
<dbReference type="InterPro" id="IPR014776">
    <property type="entry name" value="4pyrrole_Mease_sub2"/>
</dbReference>
<dbReference type="InterPro" id="IPR014777">
    <property type="entry name" value="4pyrrole_Mease_sub1"/>
</dbReference>
<keyword evidence="2" id="KW-0698">rRNA processing</keyword>
<evidence type="ECO:0000259" key="6">
    <source>
        <dbReference type="Pfam" id="PF00590"/>
    </source>
</evidence>
<dbReference type="CDD" id="cd11649">
    <property type="entry name" value="RsmI_like"/>
    <property type="match status" value="1"/>
</dbReference>
<accession>A0ABW9ZZI2</accession>
<evidence type="ECO:0000313" key="8">
    <source>
        <dbReference type="Proteomes" id="UP000753802"/>
    </source>
</evidence>
<keyword evidence="1" id="KW-0963">Cytoplasm</keyword>
<dbReference type="SUPFAM" id="SSF53790">
    <property type="entry name" value="Tetrapyrrole methylase"/>
    <property type="match status" value="1"/>
</dbReference>
<keyword evidence="3 7" id="KW-0489">Methyltransferase</keyword>
<comment type="caution">
    <text evidence="7">The sequence shown here is derived from an EMBL/GenBank/DDBJ whole genome shotgun (WGS) entry which is preliminary data.</text>
</comment>
<keyword evidence="4" id="KW-0808">Transferase</keyword>
<organism evidence="7 8">
    <name type="scientific">Sediminibacterium roseum</name>
    <dbReference type="NCBI Taxonomy" id="1978412"/>
    <lineage>
        <taxon>Bacteria</taxon>
        <taxon>Pseudomonadati</taxon>
        <taxon>Bacteroidota</taxon>
        <taxon>Chitinophagia</taxon>
        <taxon>Chitinophagales</taxon>
        <taxon>Chitinophagaceae</taxon>
        <taxon>Sediminibacterium</taxon>
    </lineage>
</organism>
<feature type="domain" description="Tetrapyrrole methylase" evidence="6">
    <location>
        <begin position="25"/>
        <end position="213"/>
    </location>
</feature>
<dbReference type="Pfam" id="PF00590">
    <property type="entry name" value="TP_methylase"/>
    <property type="match status" value="1"/>
</dbReference>
<evidence type="ECO:0000256" key="3">
    <source>
        <dbReference type="ARBA" id="ARBA00022603"/>
    </source>
</evidence>
<dbReference type="InterPro" id="IPR035996">
    <property type="entry name" value="4pyrrol_Methylase_sf"/>
</dbReference>
<dbReference type="InterPro" id="IPR008189">
    <property type="entry name" value="rRNA_ssu_MeTfrase_I"/>
</dbReference>
<dbReference type="Proteomes" id="UP000753802">
    <property type="component" value="Unassembled WGS sequence"/>
</dbReference>
<dbReference type="EMBL" id="JAACJS010000015">
    <property type="protein sequence ID" value="NCI51727.1"/>
    <property type="molecule type" value="Genomic_DNA"/>
</dbReference>
<evidence type="ECO:0000256" key="2">
    <source>
        <dbReference type="ARBA" id="ARBA00022552"/>
    </source>
</evidence>
<evidence type="ECO:0000313" key="7">
    <source>
        <dbReference type="EMBL" id="NCI51727.1"/>
    </source>
</evidence>
<name>A0ABW9ZZI2_9BACT</name>
<evidence type="ECO:0000256" key="5">
    <source>
        <dbReference type="ARBA" id="ARBA00022691"/>
    </source>
</evidence>
<keyword evidence="5" id="KW-0949">S-adenosyl-L-methionine</keyword>
<dbReference type="PIRSF" id="PIRSF005917">
    <property type="entry name" value="MTase_YraL"/>
    <property type="match status" value="1"/>
</dbReference>